<keyword evidence="2" id="KW-0031">Aminopeptidase</keyword>
<proteinExistence type="predicted"/>
<dbReference type="EMBL" id="AP014946">
    <property type="protein sequence ID" value="BAT60851.1"/>
    <property type="molecule type" value="Genomic_DNA"/>
</dbReference>
<gene>
    <name evidence="2" type="primary">ywaD</name>
    <name evidence="2" type="ORF">GJW-30_1_03401</name>
</gene>
<accession>A0A0S3PY83</accession>
<dbReference type="SUPFAM" id="SSF53187">
    <property type="entry name" value="Zn-dependent exopeptidases"/>
    <property type="match status" value="1"/>
</dbReference>
<dbReference type="GO" id="GO:0008235">
    <property type="term" value="F:metalloexopeptidase activity"/>
    <property type="evidence" value="ECO:0007669"/>
    <property type="project" value="InterPro"/>
</dbReference>
<dbReference type="AlphaFoldDB" id="A0A0S3PY83"/>
<dbReference type="Gene3D" id="3.40.630.10">
    <property type="entry name" value="Zn peptidases"/>
    <property type="match status" value="1"/>
</dbReference>
<dbReference type="GO" id="GO:0004177">
    <property type="term" value="F:aminopeptidase activity"/>
    <property type="evidence" value="ECO:0007669"/>
    <property type="project" value="UniProtKB-KW"/>
</dbReference>
<dbReference type="KEGG" id="vgo:GJW-30_1_03401"/>
<keyword evidence="2" id="KW-0378">Hydrolase</keyword>
<keyword evidence="2" id="KW-0645">Protease</keyword>
<evidence type="ECO:0000313" key="3">
    <source>
        <dbReference type="Proteomes" id="UP000236884"/>
    </source>
</evidence>
<dbReference type="OrthoDB" id="9778250at2"/>
<dbReference type="EC" id="3.4.11.6" evidence="2"/>
<feature type="domain" description="Peptidase M28" evidence="1">
    <location>
        <begin position="106"/>
        <end position="326"/>
    </location>
</feature>
<dbReference type="Proteomes" id="UP000236884">
    <property type="component" value="Chromosome"/>
</dbReference>
<reference evidence="2 3" key="1">
    <citation type="submission" date="2015-08" db="EMBL/GenBank/DDBJ databases">
        <title>Investigation of the bacterial diversity of lava forest soil.</title>
        <authorList>
            <person name="Lee J.S."/>
        </authorList>
    </citation>
    <scope>NUCLEOTIDE SEQUENCE [LARGE SCALE GENOMIC DNA]</scope>
    <source>
        <strain evidence="2 3">GJW-30</strain>
    </source>
</reference>
<sequence length="336" mass="37235">MTLRSKVLLAFAVLVVGSVTLYASLIYFTTVPGTPHIGPLPPLTAEERNLADALRRHVEVIAAREHNLDHPEELEKVALYIESVLGDYGYVVNRHGYEVDKKPVRNIEATIEPSAAATDPAVIVVGAHYDSARGTPGANDNATGTASVLELARMLSGLRGTTDKRIRLVLFVNEEPPYFYTTQMGSWHYAAMLSTRKERVIAMYSLETLGFYSDEPGSQSYPPPLGLIYSQPGNFVSFVGMLNSRPLVQESIKSFREHTKFPTIGGAAPGYIPGITWSDHWSFSNHGFQALMITDTATFRYPHYHEPTDTPDKVNFESHARVTKGIERVIRDAAKR</sequence>
<dbReference type="Pfam" id="PF04389">
    <property type="entry name" value="Peptidase_M28"/>
    <property type="match status" value="1"/>
</dbReference>
<evidence type="ECO:0000313" key="2">
    <source>
        <dbReference type="EMBL" id="BAT60851.1"/>
    </source>
</evidence>
<dbReference type="GO" id="GO:0006508">
    <property type="term" value="P:proteolysis"/>
    <property type="evidence" value="ECO:0007669"/>
    <property type="project" value="InterPro"/>
</dbReference>
<dbReference type="PANTHER" id="PTHR12147">
    <property type="entry name" value="METALLOPEPTIDASE M28 FAMILY MEMBER"/>
    <property type="match status" value="1"/>
</dbReference>
<name>A0A0S3PY83_9BRAD</name>
<protein>
    <submittedName>
        <fullName evidence="2">Aminopeptidase YwaD</fullName>
        <ecNumber evidence="2">3.4.11.6</ecNumber>
    </submittedName>
</protein>
<evidence type="ECO:0000259" key="1">
    <source>
        <dbReference type="Pfam" id="PF04389"/>
    </source>
</evidence>
<dbReference type="InterPro" id="IPR045175">
    <property type="entry name" value="M28_fam"/>
</dbReference>
<dbReference type="PANTHER" id="PTHR12147:SF26">
    <property type="entry name" value="PEPTIDASE M28 DOMAIN-CONTAINING PROTEIN"/>
    <property type="match status" value="1"/>
</dbReference>
<dbReference type="InterPro" id="IPR007484">
    <property type="entry name" value="Peptidase_M28"/>
</dbReference>
<keyword evidence="3" id="KW-1185">Reference proteome</keyword>
<dbReference type="RefSeq" id="WP_130364557.1">
    <property type="nucleotide sequence ID" value="NZ_AP014946.1"/>
</dbReference>
<organism evidence="2 3">
    <name type="scientific">Variibacter gotjawalensis</name>
    <dbReference type="NCBI Taxonomy" id="1333996"/>
    <lineage>
        <taxon>Bacteria</taxon>
        <taxon>Pseudomonadati</taxon>
        <taxon>Pseudomonadota</taxon>
        <taxon>Alphaproteobacteria</taxon>
        <taxon>Hyphomicrobiales</taxon>
        <taxon>Nitrobacteraceae</taxon>
        <taxon>Variibacter</taxon>
    </lineage>
</organism>